<dbReference type="Proteomes" id="UP001175226">
    <property type="component" value="Unassembled WGS sequence"/>
</dbReference>
<proteinExistence type="predicted"/>
<evidence type="ECO:0000313" key="1">
    <source>
        <dbReference type="EMBL" id="KAK0451726.1"/>
    </source>
</evidence>
<reference evidence="1" key="1">
    <citation type="submission" date="2023-06" db="EMBL/GenBank/DDBJ databases">
        <authorList>
            <consortium name="Lawrence Berkeley National Laboratory"/>
            <person name="Ahrendt S."/>
            <person name="Sahu N."/>
            <person name="Indic B."/>
            <person name="Wong-Bajracharya J."/>
            <person name="Merenyi Z."/>
            <person name="Ke H.-M."/>
            <person name="Monk M."/>
            <person name="Kocsube S."/>
            <person name="Drula E."/>
            <person name="Lipzen A."/>
            <person name="Balint B."/>
            <person name="Henrissat B."/>
            <person name="Andreopoulos B."/>
            <person name="Martin F.M."/>
            <person name="Harder C.B."/>
            <person name="Rigling D."/>
            <person name="Ford K.L."/>
            <person name="Foster G.D."/>
            <person name="Pangilinan J."/>
            <person name="Papanicolaou A."/>
            <person name="Barry K."/>
            <person name="LaButti K."/>
            <person name="Viragh M."/>
            <person name="Koriabine M."/>
            <person name="Yan M."/>
            <person name="Riley R."/>
            <person name="Champramary S."/>
            <person name="Plett K.L."/>
            <person name="Tsai I.J."/>
            <person name="Slot J."/>
            <person name="Sipos G."/>
            <person name="Plett J."/>
            <person name="Nagy L.G."/>
            <person name="Grigoriev I.V."/>
        </authorList>
    </citation>
    <scope>NUCLEOTIDE SEQUENCE</scope>
    <source>
        <strain evidence="1">FPL87.14</strain>
    </source>
</reference>
<accession>A0AA39MYL9</accession>
<gene>
    <name evidence="1" type="ORF">EV421DRAFT_1060318</name>
</gene>
<protein>
    <submittedName>
        <fullName evidence="1">Uncharacterized protein</fullName>
    </submittedName>
</protein>
<evidence type="ECO:0000313" key="2">
    <source>
        <dbReference type="Proteomes" id="UP001175226"/>
    </source>
</evidence>
<name>A0AA39MYL9_9AGAR</name>
<comment type="caution">
    <text evidence="1">The sequence shown here is derived from an EMBL/GenBank/DDBJ whole genome shotgun (WGS) entry which is preliminary data.</text>
</comment>
<dbReference type="AlphaFoldDB" id="A0AA39MYL9"/>
<keyword evidence="2" id="KW-1185">Reference proteome</keyword>
<dbReference type="EMBL" id="JAUEPT010000005">
    <property type="protein sequence ID" value="KAK0451726.1"/>
    <property type="molecule type" value="Genomic_DNA"/>
</dbReference>
<organism evidence="1 2">
    <name type="scientific">Armillaria borealis</name>
    <dbReference type="NCBI Taxonomy" id="47425"/>
    <lineage>
        <taxon>Eukaryota</taxon>
        <taxon>Fungi</taxon>
        <taxon>Dikarya</taxon>
        <taxon>Basidiomycota</taxon>
        <taxon>Agaricomycotina</taxon>
        <taxon>Agaricomycetes</taxon>
        <taxon>Agaricomycetidae</taxon>
        <taxon>Agaricales</taxon>
        <taxon>Marasmiineae</taxon>
        <taxon>Physalacriaceae</taxon>
        <taxon>Armillaria</taxon>
    </lineage>
</organism>
<sequence length="223" mass="25946">MTRPTLIQDELQPGYQHNTITRYRRTVPVIITAYRMERSIKALMPVRRSRCLTASLHQYFCPKLKPERDTNQLTTSPEDIAEQVDVPFVRARYSIRKLQLSCPCQARRVRSMNRAVDALVQVLRTRPRGLPLPILHLYVHDMDVPVTSVSSHNKRFIRQISNSDFCVVHKSTVSKLFHHARRKARILFPRLPMTVWESRVLSRTLSSCVDSGRNMVSYSSYNI</sequence>